<dbReference type="PANTHER" id="PTHR31157">
    <property type="entry name" value="SCP DOMAIN-CONTAINING PROTEIN"/>
    <property type="match status" value="1"/>
</dbReference>
<evidence type="ECO:0000259" key="1">
    <source>
        <dbReference type="Pfam" id="PF00188"/>
    </source>
</evidence>
<organism evidence="2">
    <name type="scientific">human gut metagenome</name>
    <dbReference type="NCBI Taxonomy" id="408170"/>
    <lineage>
        <taxon>unclassified sequences</taxon>
        <taxon>metagenomes</taxon>
        <taxon>organismal metagenomes</taxon>
    </lineage>
</organism>
<comment type="caution">
    <text evidence="2">The sequence shown here is derived from an EMBL/GenBank/DDBJ whole genome shotgun (WGS) entry which is preliminary data.</text>
</comment>
<dbReference type="Pfam" id="PF00188">
    <property type="entry name" value="CAP"/>
    <property type="match status" value="1"/>
</dbReference>
<feature type="non-terminal residue" evidence="2">
    <location>
        <position position="1"/>
    </location>
</feature>
<dbReference type="CDD" id="cd05379">
    <property type="entry name" value="CAP_bacterial"/>
    <property type="match status" value="1"/>
</dbReference>
<evidence type="ECO:0000313" key="2">
    <source>
        <dbReference type="EMBL" id="EKC56361.1"/>
    </source>
</evidence>
<dbReference type="EMBL" id="AJWZ01007630">
    <property type="protein sequence ID" value="EKC56361.1"/>
    <property type="molecule type" value="Genomic_DNA"/>
</dbReference>
<reference evidence="2" key="1">
    <citation type="journal article" date="2013" name="Environ. Microbiol.">
        <title>Microbiota from the distal guts of lean and obese adolescents exhibit partial functional redundancy besides clear differences in community structure.</title>
        <authorList>
            <person name="Ferrer M."/>
            <person name="Ruiz A."/>
            <person name="Lanza F."/>
            <person name="Haange S.B."/>
            <person name="Oberbach A."/>
            <person name="Till H."/>
            <person name="Bargiela R."/>
            <person name="Campoy C."/>
            <person name="Segura M.T."/>
            <person name="Richter M."/>
            <person name="von Bergen M."/>
            <person name="Seifert J."/>
            <person name="Suarez A."/>
        </authorList>
    </citation>
    <scope>NUCLEOTIDE SEQUENCE</scope>
</reference>
<sequence length="162" mass="16884">PTAVPTAEPTQAPVEETVTATPAQVGMSYGVVPFDLAAGTEQWWSIDSSDSAYWAVQENINAIRAAVGLSPLAMDGGLSAAADARCESFVAGGAFDHSGMTTRSEICAAGPIGSASSVCSYWQNSPAHYANITNASFTSMGVGCWFCSTAEGQYTYWTVTFN</sequence>
<dbReference type="SUPFAM" id="SSF55797">
    <property type="entry name" value="PR-1-like"/>
    <property type="match status" value="1"/>
</dbReference>
<dbReference type="Gene3D" id="3.40.33.10">
    <property type="entry name" value="CAP"/>
    <property type="match status" value="1"/>
</dbReference>
<proteinExistence type="predicted"/>
<gene>
    <name evidence="2" type="ORF">OBE_11102</name>
</gene>
<dbReference type="PANTHER" id="PTHR31157:SF1">
    <property type="entry name" value="SCP DOMAIN-CONTAINING PROTEIN"/>
    <property type="match status" value="1"/>
</dbReference>
<dbReference type="InterPro" id="IPR035940">
    <property type="entry name" value="CAP_sf"/>
</dbReference>
<protein>
    <submittedName>
        <fullName evidence="2">SCP-like extracellular</fullName>
    </submittedName>
</protein>
<dbReference type="AlphaFoldDB" id="K1TAM8"/>
<accession>K1TAM8</accession>
<feature type="domain" description="SCP" evidence="1">
    <location>
        <begin position="58"/>
        <end position="161"/>
    </location>
</feature>
<name>K1TAM8_9ZZZZ</name>
<dbReference type="InterPro" id="IPR014044">
    <property type="entry name" value="CAP_dom"/>
</dbReference>